<feature type="compositionally biased region" description="Polar residues" evidence="7">
    <location>
        <begin position="45"/>
        <end position="56"/>
    </location>
</feature>
<keyword evidence="9" id="KW-1185">Reference proteome</keyword>
<feature type="region of interest" description="Disordered" evidence="7">
    <location>
        <begin position="511"/>
        <end position="569"/>
    </location>
</feature>
<feature type="compositionally biased region" description="Polar residues" evidence="7">
    <location>
        <begin position="108"/>
        <end position="131"/>
    </location>
</feature>
<evidence type="ECO:0000256" key="7">
    <source>
        <dbReference type="SAM" id="MobiDB-lite"/>
    </source>
</evidence>
<evidence type="ECO:0000256" key="6">
    <source>
        <dbReference type="SAM" id="Coils"/>
    </source>
</evidence>
<dbReference type="SUPFAM" id="SSF55729">
    <property type="entry name" value="Acyl-CoA N-acyltransferases (Nat)"/>
    <property type="match status" value="1"/>
</dbReference>
<dbReference type="GO" id="GO:0008073">
    <property type="term" value="F:ornithine decarboxylase inhibitor activity"/>
    <property type="evidence" value="ECO:0007669"/>
    <property type="project" value="InterPro"/>
</dbReference>
<protein>
    <recommendedName>
        <fullName evidence="4">Ornithine decarboxylase antizyme</fullName>
    </recommendedName>
</protein>
<feature type="region of interest" description="Disordered" evidence="7">
    <location>
        <begin position="648"/>
        <end position="689"/>
    </location>
</feature>
<evidence type="ECO:0000256" key="5">
    <source>
        <dbReference type="ARBA" id="ARBA00022758"/>
    </source>
</evidence>
<feature type="compositionally biased region" description="Polar residues" evidence="7">
    <location>
        <begin position="85"/>
        <end position="98"/>
    </location>
</feature>
<feature type="region of interest" description="Disordered" evidence="7">
    <location>
        <begin position="1"/>
        <end position="146"/>
    </location>
</feature>
<feature type="compositionally biased region" description="Polar residues" evidence="7">
    <location>
        <begin position="658"/>
        <end position="670"/>
    </location>
</feature>
<comment type="similarity">
    <text evidence="2">Belongs to the ODC antizyme family.</text>
</comment>
<organism evidence="8 9">
    <name type="scientific">Lasiodiplodia hormozganensis</name>
    <dbReference type="NCBI Taxonomy" id="869390"/>
    <lineage>
        <taxon>Eukaryota</taxon>
        <taxon>Fungi</taxon>
        <taxon>Dikarya</taxon>
        <taxon>Ascomycota</taxon>
        <taxon>Pezizomycotina</taxon>
        <taxon>Dothideomycetes</taxon>
        <taxon>Dothideomycetes incertae sedis</taxon>
        <taxon>Botryosphaeriales</taxon>
        <taxon>Botryosphaeriaceae</taxon>
        <taxon>Lasiodiplodia</taxon>
    </lineage>
</organism>
<dbReference type="GO" id="GO:0075523">
    <property type="term" value="P:viral translational frameshifting"/>
    <property type="evidence" value="ECO:0007669"/>
    <property type="project" value="UniProtKB-KW"/>
</dbReference>
<dbReference type="InterPro" id="IPR038581">
    <property type="entry name" value="ODC_AZ_sf"/>
</dbReference>
<feature type="compositionally biased region" description="Polar residues" evidence="7">
    <location>
        <begin position="516"/>
        <end position="525"/>
    </location>
</feature>
<feature type="compositionally biased region" description="Low complexity" evidence="7">
    <location>
        <begin position="248"/>
        <end position="258"/>
    </location>
</feature>
<feature type="compositionally biased region" description="Acidic residues" evidence="7">
    <location>
        <begin position="869"/>
        <end position="892"/>
    </location>
</feature>
<feature type="region of interest" description="Disordered" evidence="7">
    <location>
        <begin position="583"/>
        <end position="632"/>
    </location>
</feature>
<feature type="region of interest" description="Disordered" evidence="7">
    <location>
        <begin position="811"/>
        <end position="892"/>
    </location>
</feature>
<feature type="region of interest" description="Disordered" evidence="7">
    <location>
        <begin position="328"/>
        <end position="437"/>
    </location>
</feature>
<proteinExistence type="inferred from homology"/>
<feature type="compositionally biased region" description="Low complexity" evidence="7">
    <location>
        <begin position="340"/>
        <end position="353"/>
    </location>
</feature>
<feature type="compositionally biased region" description="Pro residues" evidence="7">
    <location>
        <begin position="1010"/>
        <end position="1021"/>
    </location>
</feature>
<dbReference type="PANTHER" id="PTHR10279:SF10">
    <property type="entry name" value="ORNITHINE DECARBOXYLASE ANTIZYME"/>
    <property type="match status" value="1"/>
</dbReference>
<comment type="subunit">
    <text evidence="3">Interacts with ODC and thereby sterically blocks ODC homodimerization.</text>
</comment>
<evidence type="ECO:0000313" key="8">
    <source>
        <dbReference type="EMBL" id="KAK0658832.1"/>
    </source>
</evidence>
<dbReference type="Proteomes" id="UP001175001">
    <property type="component" value="Unassembled WGS sequence"/>
</dbReference>
<gene>
    <name evidence="8" type="primary">FRQ</name>
    <name evidence="8" type="ORF">DIS24_g4392</name>
</gene>
<evidence type="ECO:0000256" key="1">
    <source>
        <dbReference type="ARBA" id="ARBA00002307"/>
    </source>
</evidence>
<feature type="region of interest" description="Disordered" evidence="7">
    <location>
        <begin position="244"/>
        <end position="296"/>
    </location>
</feature>
<dbReference type="InterPro" id="IPR002993">
    <property type="entry name" value="ODC_AZ"/>
</dbReference>
<evidence type="ECO:0000256" key="2">
    <source>
        <dbReference type="ARBA" id="ARBA00008796"/>
    </source>
</evidence>
<dbReference type="GO" id="GO:0045732">
    <property type="term" value="P:positive regulation of protein catabolic process"/>
    <property type="evidence" value="ECO:0007669"/>
    <property type="project" value="TreeGrafter"/>
</dbReference>
<dbReference type="PANTHER" id="PTHR10279">
    <property type="entry name" value="ORNITHINE DECARBOXYLASE ANTIZYME"/>
    <property type="match status" value="1"/>
</dbReference>
<comment type="function">
    <text evidence="1">Ornithine decarboxylase (ODC) antizyme protein that negatively regulates ODC activity and intracellular polyamine biosynthesis in response to increased intracellular polyamine levels. Binds to ODC monomers, inhibiting the assembly of the functional ODC homodimer, and targets the monomers for ubiquitin-independent proteolytic destruction by the 26S proteasome.</text>
</comment>
<dbReference type="InterPro" id="IPR016181">
    <property type="entry name" value="Acyl_CoA_acyltransferase"/>
</dbReference>
<feature type="region of interest" description="Disordered" evidence="7">
    <location>
        <begin position="1040"/>
        <end position="1073"/>
    </location>
</feature>
<evidence type="ECO:0000313" key="9">
    <source>
        <dbReference type="Proteomes" id="UP001175001"/>
    </source>
</evidence>
<feature type="compositionally biased region" description="Basic residues" evidence="7">
    <location>
        <begin position="537"/>
        <end position="547"/>
    </location>
</feature>
<evidence type="ECO:0000256" key="4">
    <source>
        <dbReference type="ARBA" id="ARBA00017712"/>
    </source>
</evidence>
<dbReference type="Gene3D" id="3.40.630.60">
    <property type="match status" value="1"/>
</dbReference>
<sequence length="1304" mass="142033">MSEPKQDGAPQGMHSRRPPAHKSVSLLHSPGKRKHADDLVDPRLSRTSSNVPSSDRANPPSPGSSKPGTKKESSGEVSDAGKWFETSNNNISQNSTGFVDNDPPFFFRNSSSSTSPEMNPVQMQMQGQTSMPHRPALMNMRTDGSSTEEFRSVIDDLTIENKKLKKKLRKYEKVHDAHLQNEKLFEVRVHGLPPHKKLELEETLRKFAMELDDGTVEPVNIERGPALNPHNTLSSYTSTQFGDSAYMSASGQNSNTASGGNGSGIGNGGQSDPKPPPKNKSRYHRQHDSIQSYLQDIPAGLMPKTIAMTESAKKKLVVRRMEQIFAGKGAGAGGHQQPIQQQEVAQSAAQADRAAIEEETGQEARKEGMREARIMLGKAESRRPPVKERSEGDGVPPKGIPTTLKKKVSDRDFAESASGNNSPEQRPTRPLDLDPQRAQVPTDNINYIRHLGFSPPDPETPPVDGHGWIYLNLLVNMAQLHTINVTTDFVKKALQDYSSKLELSHDGRKIRWKGGQDTSLNSSDSSPEHQYEMLKSNVKKVGKKRQKLGPSSTNTSSEATGQSSEQQRSANHLAYTPLFYHRESTDDYDGSNMDHNSEEDASPLPAQATGNTSSGFASSGMRTTSSKRKRDDGPIIFYNKAKFCTDLSGDRSTHDSRGYTNYNNYTNMPLGTTPEEKKGGPVPSDDERRGPLARAALHEMDVDMEPISSDIDFEFSDSSSTTGDVPPKTYLDFEASGIGGVVPEDNFSIDVECRQVRSESTLTVNYASHTPRVVRYPRKIMRALHTSSDDDSMEPSEITRVRTPVVNGEIISAQRKRLPPSVLPPPSLLPFDSSSGDAESDMSDVSGLDEFEESDEPPTAAPRLVEMSSPEDETEGGSGDEEEDAEDYVEEDDGSLDFLAQAREIDPENIRKREREYDANMADRLAEEIPAGSSAATAGGGSGFNSPASLKIDDGDETAVHVHLLYQTKARHSITPTLPTYPLVAVTAACTYTSSLRTTTEPATSAFLSPPNPTSPFPPPTNPLKPTTVADINYGETNYSRASTTPLPGPAGPSGVPEVSSGMPSPPQSPPLAAYAVTSDELSPTHNKRRAGAARRGGAACTIAEECERLFCETLRTVFLGEGNVARQDSLALGMYDINNHDGHHHNDSIAVSDDKKMDGSYDSGIGMPPSPPGSSLAVDYGFPQHQRGQVGQWIEVWDYVGGARFRGFVAGDGDDKAMFVFFDSEATVRDLKPGLMALIELCGLDEFECARLNVCLDRKAPAEDMRGLMKDLGWIGFEPVTLAEWAEKPPIVSDAWVLLGMEV</sequence>
<dbReference type="InterPro" id="IPR018554">
    <property type="entry name" value="FRQ"/>
</dbReference>
<name>A0AA39YUF9_9PEZI</name>
<dbReference type="GO" id="GO:0005634">
    <property type="term" value="C:nucleus"/>
    <property type="evidence" value="ECO:0007669"/>
    <property type="project" value="InterPro"/>
</dbReference>
<dbReference type="GO" id="GO:0006355">
    <property type="term" value="P:regulation of DNA-templated transcription"/>
    <property type="evidence" value="ECO:0007669"/>
    <property type="project" value="InterPro"/>
</dbReference>
<feature type="compositionally biased region" description="Basic and acidic residues" evidence="7">
    <location>
        <begin position="426"/>
        <end position="435"/>
    </location>
</feature>
<feature type="compositionally biased region" description="Basic and acidic residues" evidence="7">
    <location>
        <begin position="362"/>
        <end position="392"/>
    </location>
</feature>
<feature type="compositionally biased region" description="Polar residues" evidence="7">
    <location>
        <begin position="549"/>
        <end position="569"/>
    </location>
</feature>
<feature type="compositionally biased region" description="Gly residues" evidence="7">
    <location>
        <begin position="259"/>
        <end position="269"/>
    </location>
</feature>
<dbReference type="Pfam" id="PF09421">
    <property type="entry name" value="FRQ"/>
    <property type="match status" value="1"/>
</dbReference>
<feature type="coiled-coil region" evidence="6">
    <location>
        <begin position="147"/>
        <end position="181"/>
    </location>
</feature>
<comment type="caution">
    <text evidence="8">The sequence shown here is derived from an EMBL/GenBank/DDBJ whole genome shotgun (WGS) entry which is preliminary data.</text>
</comment>
<feature type="region of interest" description="Disordered" evidence="7">
    <location>
        <begin position="1002"/>
        <end position="1021"/>
    </location>
</feature>
<reference evidence="8" key="1">
    <citation type="submission" date="2023-06" db="EMBL/GenBank/DDBJ databases">
        <title>Multi-omics analyses reveal the molecular pathogenesis toolkit of Lasiodiplodia hormozganensis, a cross-kingdom pathogen.</title>
        <authorList>
            <person name="Felix C."/>
            <person name="Meneses R."/>
            <person name="Goncalves M.F.M."/>
            <person name="Tilleman L."/>
            <person name="Duarte A.S."/>
            <person name="Jorrin-Novo J.V."/>
            <person name="Van De Peer Y."/>
            <person name="Deforce D."/>
            <person name="Van Nieuwerburgh F."/>
            <person name="Esteves A.C."/>
            <person name="Alves A."/>
        </authorList>
    </citation>
    <scope>NUCLEOTIDE SEQUENCE</scope>
    <source>
        <strain evidence="8">CBS 339.90</strain>
    </source>
</reference>
<feature type="compositionally biased region" description="Polar residues" evidence="7">
    <location>
        <begin position="608"/>
        <end position="624"/>
    </location>
</feature>
<dbReference type="GO" id="GO:0007623">
    <property type="term" value="P:circadian rhythm"/>
    <property type="evidence" value="ECO:0007669"/>
    <property type="project" value="InterPro"/>
</dbReference>
<feature type="compositionally biased region" description="Basic and acidic residues" evidence="7">
    <location>
        <begin position="35"/>
        <end position="44"/>
    </location>
</feature>
<feature type="compositionally biased region" description="Acidic residues" evidence="7">
    <location>
        <begin position="838"/>
        <end position="856"/>
    </location>
</feature>
<accession>A0AA39YUF9</accession>
<feature type="compositionally biased region" description="Basic and acidic residues" evidence="7">
    <location>
        <begin position="674"/>
        <end position="689"/>
    </location>
</feature>
<keyword evidence="6" id="KW-0175">Coiled coil</keyword>
<dbReference type="GO" id="GO:0005737">
    <property type="term" value="C:cytoplasm"/>
    <property type="evidence" value="ECO:0007669"/>
    <property type="project" value="InterPro"/>
</dbReference>
<evidence type="ECO:0000256" key="3">
    <source>
        <dbReference type="ARBA" id="ARBA00011486"/>
    </source>
</evidence>
<keyword evidence="5" id="KW-0688">Ribosomal frameshifting</keyword>
<dbReference type="Pfam" id="PF02100">
    <property type="entry name" value="ODC_AZ"/>
    <property type="match status" value="1"/>
</dbReference>
<feature type="compositionally biased region" description="Basic and acidic residues" evidence="7">
    <location>
        <begin position="648"/>
        <end position="657"/>
    </location>
</feature>
<dbReference type="EMBL" id="JAUJDW010000016">
    <property type="protein sequence ID" value="KAK0658832.1"/>
    <property type="molecule type" value="Genomic_DNA"/>
</dbReference>